<protein>
    <submittedName>
        <fullName evidence="3">Uncharacterized protein</fullName>
    </submittedName>
</protein>
<gene>
    <name evidence="3" type="ORF">KHQ06_05675</name>
</gene>
<feature type="transmembrane region" description="Helical" evidence="2">
    <location>
        <begin position="20"/>
        <end position="44"/>
    </location>
</feature>
<dbReference type="RefSeq" id="WP_213558616.1">
    <property type="nucleotide sequence ID" value="NZ_JBHZDI010000002.1"/>
</dbReference>
<keyword evidence="2" id="KW-0472">Membrane</keyword>
<evidence type="ECO:0000256" key="1">
    <source>
        <dbReference type="SAM" id="MobiDB-lite"/>
    </source>
</evidence>
<keyword evidence="2" id="KW-1133">Transmembrane helix</keyword>
<keyword evidence="4" id="KW-1185">Reference proteome</keyword>
<organism evidence="3 4">
    <name type="scientific">Nocardia tengchongensis</name>
    <dbReference type="NCBI Taxonomy" id="2055889"/>
    <lineage>
        <taxon>Bacteria</taxon>
        <taxon>Bacillati</taxon>
        <taxon>Actinomycetota</taxon>
        <taxon>Actinomycetes</taxon>
        <taxon>Mycobacteriales</taxon>
        <taxon>Nocardiaceae</taxon>
        <taxon>Nocardia</taxon>
    </lineage>
</organism>
<evidence type="ECO:0000313" key="4">
    <source>
        <dbReference type="Proteomes" id="UP000683310"/>
    </source>
</evidence>
<feature type="region of interest" description="Disordered" evidence="1">
    <location>
        <begin position="53"/>
        <end position="75"/>
    </location>
</feature>
<name>A0ABX8CRJ1_9NOCA</name>
<evidence type="ECO:0000256" key="2">
    <source>
        <dbReference type="SAM" id="Phobius"/>
    </source>
</evidence>
<sequence length="245" mass="24943">MSHQLATQAARSTRRAAQVIRYSAIVTASMASIGLTVAAGSYIANEMAQRPGKLATTTPADRPALAAPGHGDTDRQGLQIAAPIAEKISLTSLFSGRPVEPATAQAIPAHPGGPAVEVPHPLTGQLRLGTTYVGAQLGGGRHDTVTLTLDTNVFATLADVLLNSPLGHQLGITTDPSANTRLRTDVDSHGDVTLTLSDPALGTYGLQIARHPVPAAAPDTTGKPDATVAPDVNAAHGADSATVTV</sequence>
<accession>A0ABX8CRJ1</accession>
<evidence type="ECO:0000313" key="3">
    <source>
        <dbReference type="EMBL" id="QVI22535.1"/>
    </source>
</evidence>
<keyword evidence="2" id="KW-0812">Transmembrane</keyword>
<dbReference type="Proteomes" id="UP000683310">
    <property type="component" value="Chromosome"/>
</dbReference>
<reference evidence="3 4" key="1">
    <citation type="submission" date="2021-04" db="EMBL/GenBank/DDBJ databases">
        <title>Nocardia tengchongensis.</title>
        <authorList>
            <person name="Zhuang k."/>
            <person name="Ran Y."/>
            <person name="Li W."/>
        </authorList>
    </citation>
    <scope>NUCLEOTIDE SEQUENCE [LARGE SCALE GENOMIC DNA]</scope>
    <source>
        <strain evidence="3 4">CFH S0057</strain>
    </source>
</reference>
<dbReference type="EMBL" id="CP074371">
    <property type="protein sequence ID" value="QVI22535.1"/>
    <property type="molecule type" value="Genomic_DNA"/>
</dbReference>
<proteinExistence type="predicted"/>